<evidence type="ECO:0000256" key="4">
    <source>
        <dbReference type="ARBA" id="ARBA00023136"/>
    </source>
</evidence>
<feature type="compositionally biased region" description="Basic and acidic residues" evidence="5">
    <location>
        <begin position="645"/>
        <end position="657"/>
    </location>
</feature>
<sequence>MTGPAKNTLNNMGIMSESLACGQEQLKSACRQILDVIKKPFLAIKDAIIAVVKAVKEVIKKIKEVLIKIKRVIMSICEYRIKVIYYRHNFLTKERFDNRFMTKNLVDIDLRRATMSKETVLPLNHRERKRYITVKSVRLTESEKKQLSAGLALLLSTALKIATHMAIDYSLYWIMNLIRKYGSFQSKVQAPNVPTVHIAGNGFLADLLKGVVKSFQPLGITLEIDTVPCLPTPIPPNIDRYIQIASILGFCLILTIFEPYGLRWRHSILCYYYPKRARERAVWLYNHILRSRSSFLKFARRQLRRKLLGSKDVTKVTCLEYLRSKTSNPFFLFFLGSDKQQSCLLCGEVFRKSDSDKPIKCQRPGCTAMYCRQCFEDLENICTVCLSPIEYGDMSDISEERDSSDEEFTITTVPTTKTDEDNSSSGDSGRESEDELEETNEGSSTDDYSYGYQEAKKEPSTITDFKVKSSRDLEKQDMPDYVSMQSFDDEIEMYSFTAFGIDDKDEETQFPEDVSISITCSPESIAESSSVASTFKINKQQRAPSIRTLKTCHCLSLDELDDPAATLLFEDSRESLTDRQEKEHLQTSRSPYSRELDIIHEQTEDEPLIEFSSDEEREMKSVILDSVPPEESSEDTQSKSQYVHKHLDSDISKEKQNSEGLLSDSELSETDVMTLIGKPKPKHYKTSQISSENSDIKSVLSNNEKWSKTASNVKSGSILNISKVTVSGKPSEKHEPRKILHVSQSDSSLSEVDQNKNIVQSKESDRNPISSTRSNDRHIEFIGLGRKKTSLRINPASTQEKLSIGGDKTYRSTISTKTSRHDIPSFEGKKKSILKMDSGSSIISELKTIQRRLNIPKHEMSQEASTQLSSGQSLGIGYDYLTEVSESKIHEESDEVNTKKRLKAGAGLPSEVSTITLIKAKIINQEKYQDLNGQGFSWASTNETYSGDNLSSPIYPFGNDSSRSTFSRYQSLLTPEYKSTRIDLRFFDSSNTSASSLDKQEQRTFSTQIHKRSTSNYNRNIPESDSSILNFPHKNKELHSHFPYLPHPISTTHETTGSMGTEEVKSTIKSSSSITEKKSVRISEVSDRTEEISEKREESLEEEEEYEDEEEEEGEETDASSDLSVSVQENILGIPKKKKGHKIDWRNEKGIEEDEPETTTTKREENLPLIQDQHFQNVSHHNSENFFPEKNITEITEQEDSQDKTEINTEEQQEKHQMVGNESEVIDKGSSSRNLTKPRCSSASKFVASMNDSRFIQNIGDRKCDCCFCRDKLPIIQHTAGGDPNRAILIHTGKDNCTQTCVDSSDRSCQIGASCIKMDSRCSESFNKKCAVRCKYKEEKQDFRKHRMGENCPCNICTRMRTFSDHDSRNDSHKNPCRPMRKDISANSSTSIRKCTIPKKKTTGTVCKPQMQDKICCAERTYARDTELYRCEIPDSDESPCSVDEDYRDGYDLPYQDNDEYKRLIRELEEKLVARNRERVRKTMREFEKYSTRNQNLKKPILYDDSSCGEEPILNKLVDLKVGDTRLRSGERPRIPSPPDSCKRAQVKGTNTVETMAGQQLHVRPPRFIDPRDPTHWQMDKRTGEWYKVSDVNICIPYENYEAEHKYRPTKGYMSPRNKTLEQYDDRQECEDCDELNRRYGHRYNILFCPRHRTDRIPRHRRK</sequence>
<feature type="compositionally biased region" description="Acidic residues" evidence="5">
    <location>
        <begin position="1099"/>
        <end position="1119"/>
    </location>
</feature>
<dbReference type="InterPro" id="IPR012858">
    <property type="entry name" value="DC_STAMP-like"/>
</dbReference>
<dbReference type="InterPro" id="IPR051856">
    <property type="entry name" value="CSR-E3_Ligase_Protein"/>
</dbReference>
<feature type="region of interest" description="Disordered" evidence="5">
    <location>
        <begin position="741"/>
        <end position="777"/>
    </location>
</feature>
<evidence type="ECO:0000256" key="5">
    <source>
        <dbReference type="SAM" id="MobiDB-lite"/>
    </source>
</evidence>
<proteinExistence type="predicted"/>
<feature type="region of interest" description="Disordered" evidence="5">
    <location>
        <begin position="396"/>
        <end position="457"/>
    </location>
</feature>
<accession>A0ABD2PAY8</accession>
<evidence type="ECO:0000256" key="2">
    <source>
        <dbReference type="ARBA" id="ARBA00022692"/>
    </source>
</evidence>
<feature type="compositionally biased region" description="Basic and acidic residues" evidence="5">
    <location>
        <begin position="1075"/>
        <end position="1098"/>
    </location>
</feature>
<feature type="region of interest" description="Disordered" evidence="5">
    <location>
        <begin position="573"/>
        <end position="594"/>
    </location>
</feature>
<dbReference type="Proteomes" id="UP001516400">
    <property type="component" value="Unassembled WGS sequence"/>
</dbReference>
<feature type="compositionally biased region" description="Acidic residues" evidence="5">
    <location>
        <begin position="603"/>
        <end position="616"/>
    </location>
</feature>
<dbReference type="PANTHER" id="PTHR21041:SF9">
    <property type="entry name" value="DENDRITIC CELL-SPECIFIC TRANSMEMBRANE PROTEIN-LIKE DOMAIN-CONTAINING PROTEIN"/>
    <property type="match status" value="1"/>
</dbReference>
<keyword evidence="9" id="KW-1185">Reference proteome</keyword>
<keyword evidence="4" id="KW-0472">Membrane</keyword>
<feature type="region of interest" description="Disordered" evidence="5">
    <location>
        <begin position="625"/>
        <end position="666"/>
    </location>
</feature>
<protein>
    <submittedName>
        <fullName evidence="8">Uncharacterized protein</fullName>
    </submittedName>
</protein>
<comment type="subcellular location">
    <subcellularLocation>
        <location evidence="1">Membrane</location>
        <topology evidence="1">Multi-pass membrane protein</topology>
    </subcellularLocation>
</comment>
<gene>
    <name evidence="8" type="ORF">HHI36_002584</name>
</gene>
<feature type="domain" description="E3 ubiquitin-protein ligase DCST1-like C-terminal" evidence="7">
    <location>
        <begin position="341"/>
        <end position="388"/>
    </location>
</feature>
<keyword evidence="3" id="KW-1133">Transmembrane helix</keyword>
<feature type="domain" description="Dendritic cell-specific transmembrane protein-like" evidence="6">
    <location>
        <begin position="96"/>
        <end position="285"/>
    </location>
</feature>
<evidence type="ECO:0000256" key="1">
    <source>
        <dbReference type="ARBA" id="ARBA00004141"/>
    </source>
</evidence>
<comment type="caution">
    <text evidence="8">The sequence shown here is derived from an EMBL/GenBank/DDBJ whole genome shotgun (WGS) entry which is preliminary data.</text>
</comment>
<keyword evidence="2" id="KW-0812">Transmembrane</keyword>
<dbReference type="PANTHER" id="PTHR21041">
    <property type="entry name" value="DENDRITIC CELL-SPECIFIC TRANSMEMBRANE PROTEIN"/>
    <property type="match status" value="1"/>
</dbReference>
<organism evidence="8 9">
    <name type="scientific">Cryptolaemus montrouzieri</name>
    <dbReference type="NCBI Taxonomy" id="559131"/>
    <lineage>
        <taxon>Eukaryota</taxon>
        <taxon>Metazoa</taxon>
        <taxon>Ecdysozoa</taxon>
        <taxon>Arthropoda</taxon>
        <taxon>Hexapoda</taxon>
        <taxon>Insecta</taxon>
        <taxon>Pterygota</taxon>
        <taxon>Neoptera</taxon>
        <taxon>Endopterygota</taxon>
        <taxon>Coleoptera</taxon>
        <taxon>Polyphaga</taxon>
        <taxon>Cucujiformia</taxon>
        <taxon>Coccinelloidea</taxon>
        <taxon>Coccinellidae</taxon>
        <taxon>Scymninae</taxon>
        <taxon>Scymnini</taxon>
        <taxon>Cryptolaemus</taxon>
    </lineage>
</organism>
<dbReference type="GO" id="GO:0016020">
    <property type="term" value="C:membrane"/>
    <property type="evidence" value="ECO:0007669"/>
    <property type="project" value="UniProtKB-SubCell"/>
</dbReference>
<evidence type="ECO:0000259" key="6">
    <source>
        <dbReference type="Pfam" id="PF07782"/>
    </source>
</evidence>
<feature type="region of interest" description="Disordered" evidence="5">
    <location>
        <begin position="1052"/>
        <end position="1127"/>
    </location>
</feature>
<evidence type="ECO:0000313" key="8">
    <source>
        <dbReference type="EMBL" id="KAL3288136.1"/>
    </source>
</evidence>
<feature type="region of interest" description="Disordered" evidence="5">
    <location>
        <begin position="1197"/>
        <end position="1237"/>
    </location>
</feature>
<name>A0ABD2PAY8_9CUCU</name>
<evidence type="ECO:0000313" key="9">
    <source>
        <dbReference type="Proteomes" id="UP001516400"/>
    </source>
</evidence>
<evidence type="ECO:0000256" key="3">
    <source>
        <dbReference type="ARBA" id="ARBA00022989"/>
    </source>
</evidence>
<evidence type="ECO:0000259" key="7">
    <source>
        <dbReference type="Pfam" id="PF26037"/>
    </source>
</evidence>
<dbReference type="InterPro" id="IPR058842">
    <property type="entry name" value="DCST1_C"/>
</dbReference>
<dbReference type="EMBL" id="JABFTP020000185">
    <property type="protein sequence ID" value="KAL3288136.1"/>
    <property type="molecule type" value="Genomic_DNA"/>
</dbReference>
<feature type="compositionally biased region" description="Basic and acidic residues" evidence="5">
    <location>
        <begin position="1201"/>
        <end position="1217"/>
    </location>
</feature>
<dbReference type="Pfam" id="PF26037">
    <property type="entry name" value="zf-RING_DCST1_C"/>
    <property type="match status" value="1"/>
</dbReference>
<dbReference type="Pfam" id="PF07782">
    <property type="entry name" value="DC_STAMP"/>
    <property type="match status" value="1"/>
</dbReference>
<feature type="compositionally biased region" description="Polar residues" evidence="5">
    <location>
        <begin position="742"/>
        <end position="773"/>
    </location>
</feature>
<feature type="compositionally biased region" description="Acidic residues" evidence="5">
    <location>
        <begin position="396"/>
        <end position="408"/>
    </location>
</feature>
<feature type="region of interest" description="Disordered" evidence="5">
    <location>
        <begin position="600"/>
        <end position="619"/>
    </location>
</feature>
<reference evidence="8 9" key="1">
    <citation type="journal article" date="2021" name="BMC Biol.">
        <title>Horizontally acquired antibacterial genes associated with adaptive radiation of ladybird beetles.</title>
        <authorList>
            <person name="Li H.S."/>
            <person name="Tang X.F."/>
            <person name="Huang Y.H."/>
            <person name="Xu Z.Y."/>
            <person name="Chen M.L."/>
            <person name="Du X.Y."/>
            <person name="Qiu B.Y."/>
            <person name="Chen P.T."/>
            <person name="Zhang W."/>
            <person name="Slipinski A."/>
            <person name="Escalona H.E."/>
            <person name="Waterhouse R.M."/>
            <person name="Zwick A."/>
            <person name="Pang H."/>
        </authorList>
    </citation>
    <scope>NUCLEOTIDE SEQUENCE [LARGE SCALE GENOMIC DNA]</scope>
    <source>
        <strain evidence="8">SYSU2018</strain>
    </source>
</reference>